<gene>
    <name evidence="1" type="ORF">HNQ68_002697</name>
</gene>
<accession>A0A7W8EQY5</accession>
<evidence type="ECO:0000313" key="2">
    <source>
        <dbReference type="Proteomes" id="UP000531231"/>
    </source>
</evidence>
<dbReference type="Gene3D" id="3.30.420.300">
    <property type="entry name" value="2-keto-3-deoxy-galactonokinase, substrate binding domain"/>
    <property type="match status" value="1"/>
</dbReference>
<dbReference type="Proteomes" id="UP000531231">
    <property type="component" value="Unassembled WGS sequence"/>
</dbReference>
<keyword evidence="1" id="KW-0808">Transferase</keyword>
<keyword evidence="1" id="KW-0418">Kinase</keyword>
<dbReference type="EMBL" id="JACHIL010000005">
    <property type="protein sequence ID" value="MBB5092143.1"/>
    <property type="molecule type" value="Genomic_DNA"/>
</dbReference>
<protein>
    <submittedName>
        <fullName evidence="1">2-dehydro-3-deoxygalactonokinase</fullName>
        <ecNumber evidence="1">2.7.1.58</ecNumber>
    </submittedName>
</protein>
<dbReference type="InterPro" id="IPR007729">
    <property type="entry name" value="DGOK"/>
</dbReference>
<dbReference type="AlphaFoldDB" id="A0A7W8EQY5"/>
<name>A0A7W8EQY5_9HYPH</name>
<keyword evidence="2" id="KW-1185">Reference proteome</keyword>
<dbReference type="GO" id="GO:0008671">
    <property type="term" value="F:2-dehydro-3-deoxygalactonokinase activity"/>
    <property type="evidence" value="ECO:0007669"/>
    <property type="project" value="UniProtKB-EC"/>
</dbReference>
<dbReference type="InterPro" id="IPR042258">
    <property type="entry name" value="DGOK_N"/>
</dbReference>
<proteinExistence type="predicted"/>
<comment type="caution">
    <text evidence="1">The sequence shown here is derived from an EMBL/GenBank/DDBJ whole genome shotgun (WGS) entry which is preliminary data.</text>
</comment>
<dbReference type="InterPro" id="IPR042257">
    <property type="entry name" value="DGOK_C"/>
</dbReference>
<dbReference type="EC" id="2.7.1.58" evidence="1"/>
<reference evidence="1 2" key="1">
    <citation type="submission" date="2020-08" db="EMBL/GenBank/DDBJ databases">
        <title>Genomic Encyclopedia of Type Strains, Phase IV (KMG-IV): sequencing the most valuable type-strain genomes for metagenomic binning, comparative biology and taxonomic classification.</title>
        <authorList>
            <person name="Goeker M."/>
        </authorList>
    </citation>
    <scope>NUCLEOTIDE SEQUENCE [LARGE SCALE GENOMIC DNA]</scope>
    <source>
        <strain evidence="1 2">DSM 25620</strain>
    </source>
</reference>
<sequence length="306" mass="32802">MNDAVYALVDWGTSSFRLWTTDAQGHVLGESRSDEGMMHCAATGFAPVLEKHLHKLEAGPDLPVIICGMAGARQGWAEAPYISLPATLDGLADYALKLENQTRDIRILPGLAQRDASAANVMRGEETQLAGIATSMPDGLICMPGTHSKWTRLENGVVTQFATFMTGEFFAVLSQHSILRHAMDTDVAFDENTPAFLRAVEKTCAEPARMAEDVFGIRAAQLLGFEEQSEGAAHLSGLLIGAEAGRAKQLYGAGTIGLVASGKLGRLYQVALEKNGFSITLLDGEIAVRQGLFVAAARVWPVTYHA</sequence>
<dbReference type="Gene3D" id="3.30.420.310">
    <property type="entry name" value="2-keto-3-deoxy-galactonokinase, C-terminal domain"/>
    <property type="match status" value="1"/>
</dbReference>
<organism evidence="1 2">
    <name type="scientific">Pseudochrobactrum saccharolyticum</name>
    <dbReference type="NCBI Taxonomy" id="354352"/>
    <lineage>
        <taxon>Bacteria</taxon>
        <taxon>Pseudomonadati</taxon>
        <taxon>Pseudomonadota</taxon>
        <taxon>Alphaproteobacteria</taxon>
        <taxon>Hyphomicrobiales</taxon>
        <taxon>Brucellaceae</taxon>
        <taxon>Pseudochrobactrum</taxon>
    </lineage>
</organism>
<dbReference type="Pfam" id="PF05035">
    <property type="entry name" value="DGOK"/>
    <property type="match status" value="1"/>
</dbReference>
<dbReference type="GO" id="GO:0034194">
    <property type="term" value="P:D-galactonate catabolic process"/>
    <property type="evidence" value="ECO:0007669"/>
    <property type="project" value="InterPro"/>
</dbReference>
<evidence type="ECO:0000313" key="1">
    <source>
        <dbReference type="EMBL" id="MBB5092143.1"/>
    </source>
</evidence>